<accession>A0ABZ1N2C6</accession>
<dbReference type="EMBL" id="CP109527">
    <property type="protein sequence ID" value="WTY34023.1"/>
    <property type="molecule type" value="Genomic_DNA"/>
</dbReference>
<keyword evidence="1" id="KW-0472">Membrane</keyword>
<keyword evidence="1" id="KW-0812">Transmembrane</keyword>
<keyword evidence="1" id="KW-1133">Transmembrane helix</keyword>
<sequence>MTVGWIVSMVLVIVAVALAVIMLVTRFILRAIRRTAEAAIAANFAPGEAVRSDPVANYFGRGSKGGRQVRGNGALVLTETRLWFRRAGSDDALEIPLASITSVDLVRSHAGKSIGRPLVSVSFDGDSAAWYVRDSTQWRDDIARRCPAATDH</sequence>
<protein>
    <recommendedName>
        <fullName evidence="4">Secreted protein</fullName>
    </recommendedName>
</protein>
<dbReference type="Proteomes" id="UP001621418">
    <property type="component" value="Chromosome"/>
</dbReference>
<evidence type="ECO:0008006" key="4">
    <source>
        <dbReference type="Google" id="ProtNLM"/>
    </source>
</evidence>
<evidence type="ECO:0000313" key="2">
    <source>
        <dbReference type="EMBL" id="WTY34023.1"/>
    </source>
</evidence>
<organism evidence="2 3">
    <name type="scientific">Nocardia salmonicida</name>
    <dbReference type="NCBI Taxonomy" id="53431"/>
    <lineage>
        <taxon>Bacteria</taxon>
        <taxon>Bacillati</taxon>
        <taxon>Actinomycetota</taxon>
        <taxon>Actinomycetes</taxon>
        <taxon>Mycobacteriales</taxon>
        <taxon>Nocardiaceae</taxon>
        <taxon>Nocardia</taxon>
    </lineage>
</organism>
<proteinExistence type="predicted"/>
<feature type="transmembrane region" description="Helical" evidence="1">
    <location>
        <begin position="6"/>
        <end position="29"/>
    </location>
</feature>
<name>A0ABZ1N2C6_9NOCA</name>
<keyword evidence="3" id="KW-1185">Reference proteome</keyword>
<gene>
    <name evidence="2" type="ORF">OG308_22115</name>
</gene>
<evidence type="ECO:0000313" key="3">
    <source>
        <dbReference type="Proteomes" id="UP001621418"/>
    </source>
</evidence>
<evidence type="ECO:0000256" key="1">
    <source>
        <dbReference type="SAM" id="Phobius"/>
    </source>
</evidence>
<dbReference type="RefSeq" id="WP_405146300.1">
    <property type="nucleotide sequence ID" value="NZ_CP109527.1"/>
</dbReference>
<reference evidence="2 3" key="1">
    <citation type="submission" date="2022-10" db="EMBL/GenBank/DDBJ databases">
        <title>The complete genomes of actinobacterial strains from the NBC collection.</title>
        <authorList>
            <person name="Joergensen T.S."/>
            <person name="Alvarez Arevalo M."/>
            <person name="Sterndorff E.B."/>
            <person name="Faurdal D."/>
            <person name="Vuksanovic O."/>
            <person name="Mourched A.-S."/>
            <person name="Charusanti P."/>
            <person name="Shaw S."/>
            <person name="Blin K."/>
            <person name="Weber T."/>
        </authorList>
    </citation>
    <scope>NUCLEOTIDE SEQUENCE [LARGE SCALE GENOMIC DNA]</scope>
    <source>
        <strain evidence="2 3">NBC_01413</strain>
    </source>
</reference>